<evidence type="ECO:0000256" key="4">
    <source>
        <dbReference type="PROSITE-ProRule" id="PRU00175"/>
    </source>
</evidence>
<evidence type="ECO:0000256" key="2">
    <source>
        <dbReference type="ARBA" id="ARBA00022771"/>
    </source>
</evidence>
<dbReference type="EMBL" id="ML976993">
    <property type="protein sequence ID" value="KAF1955907.1"/>
    <property type="molecule type" value="Genomic_DNA"/>
</dbReference>
<dbReference type="GO" id="GO:0012505">
    <property type="term" value="C:endomembrane system"/>
    <property type="evidence" value="ECO:0007669"/>
    <property type="project" value="TreeGrafter"/>
</dbReference>
<dbReference type="Pfam" id="PF13639">
    <property type="entry name" value="zf-RING_2"/>
    <property type="match status" value="1"/>
</dbReference>
<dbReference type="InterPro" id="IPR013083">
    <property type="entry name" value="Znf_RING/FYVE/PHD"/>
</dbReference>
<dbReference type="AlphaFoldDB" id="A0A6A5U438"/>
<feature type="region of interest" description="Disordered" evidence="5">
    <location>
        <begin position="1"/>
        <end position="23"/>
    </location>
</feature>
<organism evidence="7 8">
    <name type="scientific">Byssothecium circinans</name>
    <dbReference type="NCBI Taxonomy" id="147558"/>
    <lineage>
        <taxon>Eukaryota</taxon>
        <taxon>Fungi</taxon>
        <taxon>Dikarya</taxon>
        <taxon>Ascomycota</taxon>
        <taxon>Pezizomycotina</taxon>
        <taxon>Dothideomycetes</taxon>
        <taxon>Pleosporomycetidae</taxon>
        <taxon>Pleosporales</taxon>
        <taxon>Massarineae</taxon>
        <taxon>Massarinaceae</taxon>
        <taxon>Byssothecium</taxon>
    </lineage>
</organism>
<dbReference type="Gene3D" id="3.30.40.10">
    <property type="entry name" value="Zinc/RING finger domain, C3HC4 (zinc finger)"/>
    <property type="match status" value="1"/>
</dbReference>
<evidence type="ECO:0000313" key="8">
    <source>
        <dbReference type="Proteomes" id="UP000800035"/>
    </source>
</evidence>
<evidence type="ECO:0000256" key="3">
    <source>
        <dbReference type="ARBA" id="ARBA00022833"/>
    </source>
</evidence>
<dbReference type="CDD" id="cd16448">
    <property type="entry name" value="RING-H2"/>
    <property type="match status" value="1"/>
</dbReference>
<evidence type="ECO:0000256" key="5">
    <source>
        <dbReference type="SAM" id="MobiDB-lite"/>
    </source>
</evidence>
<dbReference type="GO" id="GO:0043161">
    <property type="term" value="P:proteasome-mediated ubiquitin-dependent protein catabolic process"/>
    <property type="evidence" value="ECO:0007669"/>
    <property type="project" value="TreeGrafter"/>
</dbReference>
<dbReference type="Proteomes" id="UP000800035">
    <property type="component" value="Unassembled WGS sequence"/>
</dbReference>
<reference evidence="7" key="1">
    <citation type="journal article" date="2020" name="Stud. Mycol.">
        <title>101 Dothideomycetes genomes: a test case for predicting lifestyles and emergence of pathogens.</title>
        <authorList>
            <person name="Haridas S."/>
            <person name="Albert R."/>
            <person name="Binder M."/>
            <person name="Bloem J."/>
            <person name="Labutti K."/>
            <person name="Salamov A."/>
            <person name="Andreopoulos B."/>
            <person name="Baker S."/>
            <person name="Barry K."/>
            <person name="Bills G."/>
            <person name="Bluhm B."/>
            <person name="Cannon C."/>
            <person name="Castanera R."/>
            <person name="Culley D."/>
            <person name="Daum C."/>
            <person name="Ezra D."/>
            <person name="Gonzalez J."/>
            <person name="Henrissat B."/>
            <person name="Kuo A."/>
            <person name="Liang C."/>
            <person name="Lipzen A."/>
            <person name="Lutzoni F."/>
            <person name="Magnuson J."/>
            <person name="Mondo S."/>
            <person name="Nolan M."/>
            <person name="Ohm R."/>
            <person name="Pangilinan J."/>
            <person name="Park H.-J."/>
            <person name="Ramirez L."/>
            <person name="Alfaro M."/>
            <person name="Sun H."/>
            <person name="Tritt A."/>
            <person name="Yoshinaga Y."/>
            <person name="Zwiers L.-H."/>
            <person name="Turgeon B."/>
            <person name="Goodwin S."/>
            <person name="Spatafora J."/>
            <person name="Crous P."/>
            <person name="Grigoriev I."/>
        </authorList>
    </citation>
    <scope>NUCLEOTIDE SEQUENCE</scope>
    <source>
        <strain evidence="7">CBS 675.92</strain>
    </source>
</reference>
<dbReference type="PROSITE" id="PS50089">
    <property type="entry name" value="ZF_RING_2"/>
    <property type="match status" value="1"/>
</dbReference>
<keyword evidence="2 4" id="KW-0863">Zinc-finger</keyword>
<dbReference type="GO" id="GO:0008270">
    <property type="term" value="F:zinc ion binding"/>
    <property type="evidence" value="ECO:0007669"/>
    <property type="project" value="UniProtKB-KW"/>
</dbReference>
<dbReference type="SMART" id="SM00184">
    <property type="entry name" value="RING"/>
    <property type="match status" value="1"/>
</dbReference>
<dbReference type="PANTHER" id="PTHR22763">
    <property type="entry name" value="RING ZINC FINGER PROTEIN"/>
    <property type="match status" value="1"/>
</dbReference>
<keyword evidence="8" id="KW-1185">Reference proteome</keyword>
<sequence length="454" mass="51572">MADLQPPGRPALHPLADRSVAEGPYPPGTDDCGICDEDFAFRNDNADCEGSDPVVQLPCGHAFHQACVLQWMLLPSNICPTCRAVIFPQVNLAERGRYRSADEPARPLPATPIAAPVTRTAAHPADNRSASEILAELAILSAPAEPSTLRFPLSSRAIADNREILAITADLANNGADPPERGLQDEFYNGDWGFLRIDRQIQAVLLRIHLRETERIARMRDVEERNEQTRHLRRMLDLFHFQRDMLLPPGILAARRINAPALQLPANFPAADAEEFNAALEHWAFLRTALIAPELHKAPELICGLYRRQTELTLAPYEPTGADLLEREHFKDSQYQQWRAARERHPDFLRSPPAEPLRPDQFYEWHVSLSPNSELVQSACLRQINAYLRENHNRDPYDHVRGLWEEFANMDWPQLLQCFGGPENMRTPYLLRPTPPMRPLRGTVPLRNQTRRLL</sequence>
<name>A0A6A5U438_9PLEO</name>
<dbReference type="InterPro" id="IPR001841">
    <property type="entry name" value="Znf_RING"/>
</dbReference>
<protein>
    <recommendedName>
        <fullName evidence="6">RING-type domain-containing protein</fullName>
    </recommendedName>
</protein>
<feature type="domain" description="RING-type" evidence="6">
    <location>
        <begin position="32"/>
        <end position="83"/>
    </location>
</feature>
<dbReference type="SUPFAM" id="SSF57850">
    <property type="entry name" value="RING/U-box"/>
    <property type="match status" value="1"/>
</dbReference>
<gene>
    <name evidence="7" type="ORF">CC80DRAFT_563738</name>
</gene>
<dbReference type="OrthoDB" id="8062037at2759"/>
<accession>A0A6A5U438</accession>
<keyword evidence="3" id="KW-0862">Zinc</keyword>
<dbReference type="InterPro" id="IPR050731">
    <property type="entry name" value="HRD1_E3_ubiq-ligases"/>
</dbReference>
<keyword evidence="1" id="KW-0479">Metal-binding</keyword>
<evidence type="ECO:0000313" key="7">
    <source>
        <dbReference type="EMBL" id="KAF1955907.1"/>
    </source>
</evidence>
<dbReference type="GO" id="GO:0061630">
    <property type="term" value="F:ubiquitin protein ligase activity"/>
    <property type="evidence" value="ECO:0007669"/>
    <property type="project" value="TreeGrafter"/>
</dbReference>
<evidence type="ECO:0000256" key="1">
    <source>
        <dbReference type="ARBA" id="ARBA00022723"/>
    </source>
</evidence>
<evidence type="ECO:0000259" key="6">
    <source>
        <dbReference type="PROSITE" id="PS50089"/>
    </source>
</evidence>
<proteinExistence type="predicted"/>